<reference evidence="2 3" key="1">
    <citation type="submission" date="2016-10" db="EMBL/GenBank/DDBJ databases">
        <authorList>
            <person name="de Groot N.N."/>
        </authorList>
    </citation>
    <scope>NUCLEOTIDE SEQUENCE [LARGE SCALE GENOMIC DNA]</scope>
    <source>
        <strain evidence="2 3">DSM 16957</strain>
    </source>
</reference>
<name>A0A1G6VYX6_9GAMM</name>
<dbReference type="EMBL" id="FNAG01000004">
    <property type="protein sequence ID" value="SDD58920.1"/>
    <property type="molecule type" value="Genomic_DNA"/>
</dbReference>
<dbReference type="OrthoDB" id="9255880at2"/>
<evidence type="ECO:0000313" key="2">
    <source>
        <dbReference type="EMBL" id="SDD58920.1"/>
    </source>
</evidence>
<feature type="chain" id="PRO_5011752496" evidence="1">
    <location>
        <begin position="24"/>
        <end position="314"/>
    </location>
</feature>
<proteinExistence type="predicted"/>
<accession>A0A1G6VYX6</accession>
<gene>
    <name evidence="2" type="ORF">SAMN04488509_10438</name>
</gene>
<keyword evidence="3" id="KW-1185">Reference proteome</keyword>
<organism evidence="2 3">
    <name type="scientific">Aquimonas voraii</name>
    <dbReference type="NCBI Taxonomy" id="265719"/>
    <lineage>
        <taxon>Bacteria</taxon>
        <taxon>Pseudomonadati</taxon>
        <taxon>Pseudomonadota</taxon>
        <taxon>Gammaproteobacteria</taxon>
        <taxon>Lysobacterales</taxon>
        <taxon>Lysobacteraceae</taxon>
        <taxon>Aquimonas</taxon>
    </lineage>
</organism>
<dbReference type="RefSeq" id="WP_091241605.1">
    <property type="nucleotide sequence ID" value="NZ_FNAG01000004.1"/>
</dbReference>
<dbReference type="AlphaFoldDB" id="A0A1G6VYX6"/>
<evidence type="ECO:0000256" key="1">
    <source>
        <dbReference type="SAM" id="SignalP"/>
    </source>
</evidence>
<protein>
    <submittedName>
        <fullName evidence="2">Uncharacterized protein</fullName>
    </submittedName>
</protein>
<evidence type="ECO:0000313" key="3">
    <source>
        <dbReference type="Proteomes" id="UP000199603"/>
    </source>
</evidence>
<sequence length="314" mass="33918">MNCKRSFFRRALALCITPLACTAGPSVPGSAASLTAEYEINGAGTWNSRDGVLAREWRVADRYALTVRMQARAASGFAALHGMAAGQQAAEGQRNAAAMRAAQNMAPMMDDAMKIAERCGEDEACLMRETMKMAEGIDMNSAAVRGARADVAVASRAPADRYQVFEPLTVSGRFEIDEFLKEADRDPICAGRPAASCHRQVTLRQSGEITLEGKANPPGGSVVEVDLEGGSLRFALPLPYPVAVQESVTSDKPGSFSGEREAHRFLTDQRLDLDITHACGDGCRSARGSRSYEIVDQISGQPARLTVNWRFQRE</sequence>
<keyword evidence="1" id="KW-0732">Signal</keyword>
<feature type="signal peptide" evidence="1">
    <location>
        <begin position="1"/>
        <end position="23"/>
    </location>
</feature>
<dbReference type="Proteomes" id="UP000199603">
    <property type="component" value="Unassembled WGS sequence"/>
</dbReference>